<accession>A0A836C060</accession>
<protein>
    <recommendedName>
        <fullName evidence="12">GH16 domain-containing protein</fullName>
    </recommendedName>
</protein>
<feature type="chain" id="PRO_5033015914" description="GH16 domain-containing protein" evidence="11">
    <location>
        <begin position="25"/>
        <end position="694"/>
    </location>
</feature>
<dbReference type="GO" id="GO:0006078">
    <property type="term" value="P:(1-&gt;6)-beta-D-glucan biosynthetic process"/>
    <property type="evidence" value="ECO:0007669"/>
    <property type="project" value="TreeGrafter"/>
</dbReference>
<keyword evidence="5 10" id="KW-1133">Transmembrane helix</keyword>
<proteinExistence type="inferred from homology"/>
<keyword evidence="14" id="KW-1185">Reference proteome</keyword>
<dbReference type="EMBL" id="JAEHOE010000033">
    <property type="protein sequence ID" value="KAG2494124.1"/>
    <property type="molecule type" value="Genomic_DNA"/>
</dbReference>
<dbReference type="AlphaFoldDB" id="A0A836C060"/>
<dbReference type="GO" id="GO:0015926">
    <property type="term" value="F:glucosidase activity"/>
    <property type="evidence" value="ECO:0007669"/>
    <property type="project" value="TreeGrafter"/>
</dbReference>
<evidence type="ECO:0000256" key="11">
    <source>
        <dbReference type="SAM" id="SignalP"/>
    </source>
</evidence>
<evidence type="ECO:0000256" key="4">
    <source>
        <dbReference type="ARBA" id="ARBA00022968"/>
    </source>
</evidence>
<evidence type="ECO:0000259" key="12">
    <source>
        <dbReference type="PROSITE" id="PS51762"/>
    </source>
</evidence>
<dbReference type="InterPro" id="IPR013320">
    <property type="entry name" value="ConA-like_dom_sf"/>
</dbReference>
<feature type="signal peptide" evidence="11">
    <location>
        <begin position="1"/>
        <end position="24"/>
    </location>
</feature>
<reference evidence="13" key="1">
    <citation type="journal article" date="2020" name="bioRxiv">
        <title>Comparative genomics of Chlamydomonas.</title>
        <authorList>
            <person name="Craig R.J."/>
            <person name="Hasan A.R."/>
            <person name="Ness R.W."/>
            <person name="Keightley P.D."/>
        </authorList>
    </citation>
    <scope>NUCLEOTIDE SEQUENCE</scope>
    <source>
        <strain evidence="13">CCAP 11/70</strain>
    </source>
</reference>
<dbReference type="Gene3D" id="2.60.120.200">
    <property type="match status" value="1"/>
</dbReference>
<feature type="transmembrane region" description="Helical" evidence="10">
    <location>
        <begin position="507"/>
        <end position="532"/>
    </location>
</feature>
<keyword evidence="7" id="KW-0325">Glycoprotein</keyword>
<evidence type="ECO:0000256" key="10">
    <source>
        <dbReference type="SAM" id="Phobius"/>
    </source>
</evidence>
<keyword evidence="11" id="KW-0732">Signal</keyword>
<comment type="caution">
    <text evidence="13">The sequence shown here is derived from an EMBL/GenBank/DDBJ whole genome shotgun (WGS) entry which is preliminary data.</text>
</comment>
<dbReference type="Pfam" id="PF03935">
    <property type="entry name" value="SKN1_KRE6_Sbg1"/>
    <property type="match status" value="1"/>
</dbReference>
<organism evidence="13 14">
    <name type="scientific">Edaphochlamys debaryana</name>
    <dbReference type="NCBI Taxonomy" id="47281"/>
    <lineage>
        <taxon>Eukaryota</taxon>
        <taxon>Viridiplantae</taxon>
        <taxon>Chlorophyta</taxon>
        <taxon>core chlorophytes</taxon>
        <taxon>Chlorophyceae</taxon>
        <taxon>CS clade</taxon>
        <taxon>Chlamydomonadales</taxon>
        <taxon>Chlamydomonadales incertae sedis</taxon>
        <taxon>Edaphochlamys</taxon>
    </lineage>
</organism>
<dbReference type="PROSITE" id="PS51762">
    <property type="entry name" value="GH16_2"/>
    <property type="match status" value="1"/>
</dbReference>
<evidence type="ECO:0000256" key="6">
    <source>
        <dbReference type="ARBA" id="ARBA00023136"/>
    </source>
</evidence>
<dbReference type="GO" id="GO:0071555">
    <property type="term" value="P:cell wall organization"/>
    <property type="evidence" value="ECO:0007669"/>
    <property type="project" value="UniProtKB-KW"/>
</dbReference>
<evidence type="ECO:0000256" key="5">
    <source>
        <dbReference type="ARBA" id="ARBA00022989"/>
    </source>
</evidence>
<keyword evidence="4" id="KW-0735">Signal-anchor</keyword>
<comment type="similarity">
    <text evidence="2">Belongs to the SKN1/KRE6 family.</text>
</comment>
<evidence type="ECO:0000256" key="3">
    <source>
        <dbReference type="ARBA" id="ARBA00022692"/>
    </source>
</evidence>
<comment type="subcellular location">
    <subcellularLocation>
        <location evidence="1">Membrane</location>
        <topology evidence="1">Single-pass type II membrane protein</topology>
    </subcellularLocation>
</comment>
<keyword evidence="6 10" id="KW-0472">Membrane</keyword>
<dbReference type="PANTHER" id="PTHR31361:SF1">
    <property type="entry name" value="BETA-GLUCAN SYNTHESIS-ASSOCIATED PROTEIN KRE6-RELATED"/>
    <property type="match status" value="1"/>
</dbReference>
<gene>
    <name evidence="13" type="ORF">HYH03_007762</name>
</gene>
<feature type="domain" description="GH16" evidence="12">
    <location>
        <begin position="70"/>
        <end position="446"/>
    </location>
</feature>
<dbReference type="GO" id="GO:0005789">
    <property type="term" value="C:endoplasmic reticulum membrane"/>
    <property type="evidence" value="ECO:0007669"/>
    <property type="project" value="TreeGrafter"/>
</dbReference>
<evidence type="ECO:0000256" key="7">
    <source>
        <dbReference type="ARBA" id="ARBA00023180"/>
    </source>
</evidence>
<evidence type="ECO:0000256" key="2">
    <source>
        <dbReference type="ARBA" id="ARBA00010962"/>
    </source>
</evidence>
<dbReference type="Proteomes" id="UP000612055">
    <property type="component" value="Unassembled WGS sequence"/>
</dbReference>
<keyword evidence="8" id="KW-0961">Cell wall biogenesis/degradation</keyword>
<name>A0A836C060_9CHLO</name>
<dbReference type="InterPro" id="IPR005629">
    <property type="entry name" value="Skn1/Kre6/Sbg1"/>
</dbReference>
<dbReference type="InterPro" id="IPR000757">
    <property type="entry name" value="Beta-glucanase-like"/>
</dbReference>
<dbReference type="PANTHER" id="PTHR31361">
    <property type="entry name" value="BETA-GLUCAN SYNTHESIS-ASSOCIATED PROTEIN KRE6-RELATED"/>
    <property type="match status" value="1"/>
</dbReference>
<keyword evidence="3 10" id="KW-0812">Transmembrane</keyword>
<sequence length="694" mass="76102">MLPTRRRAIVGCALFVLGVAVTHALDNSNHACVQRLKAAVPAAETVWIDPDTPDTACGNLKCRQNYTSCMGFQGFPDPYGGPLREPPRPENMLLVFSDEFNHPYRDFGPGKDYKWQALDLLYVNGDKAGFRQKAITIRDGKLLITASREPTKAPFSAHWGDQLSLEVPYTSGFLQGWNKFCYTGGYLEIRVKMPGDDQKGGFWPALFTLGNLGRAGYLRSTEGVWPWSYDTCDLAATQTFPWSDTKQLINNCNAAKGRGSPEIDLFEIGVWQAGDPELSTSYAVAPIMPRYTTWMNSPGGMYFPTYQAPMYSGTNGWSGDNSFYNEGESKWVPRPGSKLADYYSGTHRLNASFFTDFYRFGFDWKPNEYIRWYINDVLIQEVNKNALKAISNNFNESVGDRLIPLEPSYINIALAMSDNFAPIHPDVPLPSSMEIDYVRIWQQKEEVNIGCDTPDYPTQAYIDAHRSSYMVSGLDGFEDFVGDSRVIGPTRADKPIAGSSSDSGSSIAAIIGGVVGGVGALLLIGLIVFLWVRHKKKKQEAEAAANAIELGKNKPGAAGNQVMPGSADKLASVKDGAEGQQQPEKPPSGVALFFQDCGRGIKGLFHRVCRGEQMTRHQRVMLGGPDTARRQQVWGGDTGGTPNRPPQTVAMMAAGGAGRPGFGTQQQPYGAPGRGGYGRGVDPNAVYNMNMNVR</sequence>
<evidence type="ECO:0000313" key="14">
    <source>
        <dbReference type="Proteomes" id="UP000612055"/>
    </source>
</evidence>
<evidence type="ECO:0000256" key="1">
    <source>
        <dbReference type="ARBA" id="ARBA00004606"/>
    </source>
</evidence>
<evidence type="ECO:0000256" key="9">
    <source>
        <dbReference type="SAM" id="MobiDB-lite"/>
    </source>
</evidence>
<dbReference type="OrthoDB" id="522664at2759"/>
<evidence type="ECO:0000256" key="8">
    <source>
        <dbReference type="ARBA" id="ARBA00023316"/>
    </source>
</evidence>
<evidence type="ECO:0000313" key="13">
    <source>
        <dbReference type="EMBL" id="KAG2494124.1"/>
    </source>
</evidence>
<dbReference type="SUPFAM" id="SSF49899">
    <property type="entry name" value="Concanavalin A-like lectins/glucanases"/>
    <property type="match status" value="1"/>
</dbReference>
<feature type="region of interest" description="Disordered" evidence="9">
    <location>
        <begin position="570"/>
        <end position="590"/>
    </location>
</feature>
<dbReference type="GO" id="GO:0005886">
    <property type="term" value="C:plasma membrane"/>
    <property type="evidence" value="ECO:0007669"/>
    <property type="project" value="TreeGrafter"/>
</dbReference>